<dbReference type="Pfam" id="PF23409">
    <property type="entry name" value="Beta-prop_EML"/>
    <property type="match status" value="1"/>
</dbReference>
<keyword evidence="10" id="KW-0472">Membrane</keyword>
<dbReference type="PROSITE" id="PS50082">
    <property type="entry name" value="WD_REPEATS_2"/>
    <property type="match status" value="3"/>
</dbReference>
<dbReference type="InterPro" id="IPR001680">
    <property type="entry name" value="WD40_rpt"/>
</dbReference>
<dbReference type="Proteomes" id="UP000017246">
    <property type="component" value="Unassembled WGS sequence"/>
</dbReference>
<evidence type="ECO:0000259" key="12">
    <source>
        <dbReference type="Pfam" id="PF23414"/>
    </source>
</evidence>
<dbReference type="InterPro" id="IPR050630">
    <property type="entry name" value="WD_repeat_EMAP"/>
</dbReference>
<comment type="subcellular location">
    <subcellularLocation>
        <location evidence="1">Cytoplasm</location>
        <location evidence="1">Cytoskeleton</location>
    </subcellularLocation>
</comment>
<keyword evidence="4 8" id="KW-0853">WD repeat</keyword>
<proteinExistence type="inferred from homology"/>
<reference evidence="13" key="1">
    <citation type="journal article" date="2013" name="Nature">
        <title>The genomes of four tapeworm species reveal adaptations to parasitism.</title>
        <authorList>
            <person name="Tsai I.J."/>
            <person name="Zarowiecki M."/>
            <person name="Holroyd N."/>
            <person name="Garciarrubio A."/>
            <person name="Sanchez-Flores A."/>
            <person name="Brooks K.L."/>
            <person name="Tracey A."/>
            <person name="Bobes R.J."/>
            <person name="Fragoso G."/>
            <person name="Sciutto E."/>
            <person name="Aslett M."/>
            <person name="Beasley H."/>
            <person name="Bennett H.M."/>
            <person name="Cai J."/>
            <person name="Camicia F."/>
            <person name="Clark R."/>
            <person name="Cucher M."/>
            <person name="De Silva N."/>
            <person name="Day T.A."/>
            <person name="Deplazes P."/>
            <person name="Estrada K."/>
            <person name="Fernandez C."/>
            <person name="Holland P.W."/>
            <person name="Hou J."/>
            <person name="Hu S."/>
            <person name="Huckvale T."/>
            <person name="Hung S.S."/>
            <person name="Kamenetzky L."/>
            <person name="Keane J.A."/>
            <person name="Kiss F."/>
            <person name="Koziol U."/>
            <person name="Lambert O."/>
            <person name="Liu K."/>
            <person name="Luo X."/>
            <person name="Luo Y."/>
            <person name="Macchiaroli N."/>
            <person name="Nichol S."/>
            <person name="Paps J."/>
            <person name="Parkinson J."/>
            <person name="Pouchkina-Stantcheva N."/>
            <person name="Riddiford N."/>
            <person name="Rosenzvit M."/>
            <person name="Salinas G."/>
            <person name="Wasmuth J.D."/>
            <person name="Zamanian M."/>
            <person name="Zheng Y."/>
            <person name="Cai X."/>
            <person name="Soberon X."/>
            <person name="Olson P.D."/>
            <person name="Laclette J.P."/>
            <person name="Brehm K."/>
            <person name="Berriman M."/>
            <person name="Garciarrubio A."/>
            <person name="Bobes R.J."/>
            <person name="Fragoso G."/>
            <person name="Sanchez-Flores A."/>
            <person name="Estrada K."/>
            <person name="Cevallos M.A."/>
            <person name="Morett E."/>
            <person name="Gonzalez V."/>
            <person name="Portillo T."/>
            <person name="Ochoa-Leyva A."/>
            <person name="Jose M.V."/>
            <person name="Sciutto E."/>
            <person name="Landa A."/>
            <person name="Jimenez L."/>
            <person name="Valdes V."/>
            <person name="Carrero J.C."/>
            <person name="Larralde C."/>
            <person name="Morales-Montor J."/>
            <person name="Limon-Lason J."/>
            <person name="Soberon X."/>
            <person name="Laclette J.P."/>
        </authorList>
    </citation>
    <scope>NUCLEOTIDE SEQUENCE [LARGE SCALE GENOMIC DNA]</scope>
</reference>
<dbReference type="SMART" id="SM00320">
    <property type="entry name" value="WD40"/>
    <property type="match status" value="8"/>
</dbReference>
<protein>
    <submittedName>
        <fullName evidence="13">Echinoderm microtubule associated protein</fullName>
    </submittedName>
</protein>
<evidence type="ECO:0000256" key="10">
    <source>
        <dbReference type="SAM" id="Phobius"/>
    </source>
</evidence>
<dbReference type="Pfam" id="PF03451">
    <property type="entry name" value="HELP"/>
    <property type="match status" value="1"/>
</dbReference>
<dbReference type="PANTHER" id="PTHR13720">
    <property type="entry name" value="WD-40 REPEAT PROTEIN"/>
    <property type="match status" value="1"/>
</dbReference>
<dbReference type="OMA" id="RNIEWAT"/>
<organism evidence="13 14">
    <name type="scientific">Echinococcus multilocularis</name>
    <name type="common">Fox tapeworm</name>
    <dbReference type="NCBI Taxonomy" id="6211"/>
    <lineage>
        <taxon>Eukaryota</taxon>
        <taxon>Metazoa</taxon>
        <taxon>Spiralia</taxon>
        <taxon>Lophotrochozoa</taxon>
        <taxon>Platyhelminthes</taxon>
        <taxon>Cestoda</taxon>
        <taxon>Eucestoda</taxon>
        <taxon>Cyclophyllidea</taxon>
        <taxon>Taeniidae</taxon>
        <taxon>Echinococcus</taxon>
    </lineage>
</organism>
<dbReference type="OrthoDB" id="47802at2759"/>
<dbReference type="InterPro" id="IPR036322">
    <property type="entry name" value="WD40_repeat_dom_sf"/>
</dbReference>
<dbReference type="FunFam" id="2.130.10.10:FF:000320">
    <property type="entry name" value="echinoderm microtubule-associated protein-like 6"/>
    <property type="match status" value="1"/>
</dbReference>
<sequence>MSNGTVRPDGLMTTENDELLERMAYLEKQTTDLTEELICLKSALADCLRRVQLLESSRGTHSPMSSRVAPRTASESRASRAPTAAMVGRQSRYTPWMPSTHATSSSRRPPSQVSARSTNLASPSSTAPPALPASKVSGSTGSVVRPLTSASKGGNREQTYLRDEGILKMYLRGRSLNFYAPTDVAPDYDFSAVLPPPEEQLKLEWVYGYRGKDCRNNVVFLPTGEIIYFVAAVVVLYHLEQHSQRHYLEHNDDIKCLAVHPDRITIATGQTAGHGKCDGKPHVRIWNSVSLETLHVVGLGTFENSIACLAFSKTDGGATLAVIDEATDHTISLWDWQKMRRITETKTSTDPVIARYEKPKFVLSMIFVENGDLITGDSNGNILLWPRGSNRISQAVLGVHVGGIFALAFSKAGHLLSGGGRDSRIVQLDSSLNPTGIFVELSAWYGPVRTLVSGPEIICAAFYPAVVTSSTAVPNHTEAESGGGGDLADSVPVVALGTTSGRWIILDAVLHQIIAAHHEITEPIQCLAYSPNGQFIALGGRDNSIYVYNVTTRGTKYSRLGKCSGHSSFVLHLDWSEDSQYLRSVSGDHELLYWSAANCRQVTSASGMRDVRWATQHCNLGFEVAGIWPPDSDGTDINAVCRSHSTRLLATADDFGQVNLFRYPTCQLKSEPRSYGGHSSHVTNVDFLFDDSRLISIGGADMAILQWEVIT</sequence>
<feature type="compositionally biased region" description="Polar residues" evidence="9">
    <location>
        <begin position="100"/>
        <end position="119"/>
    </location>
</feature>
<dbReference type="SUPFAM" id="SSF50998">
    <property type="entry name" value="Quinoprotein alcohol dehydrogenase-like"/>
    <property type="match status" value="1"/>
</dbReference>
<dbReference type="PROSITE" id="PS50294">
    <property type="entry name" value="WD_REPEATS_REGION"/>
    <property type="match status" value="1"/>
</dbReference>
<feature type="domain" description="EML-like second beta-propeller" evidence="12">
    <location>
        <begin position="493"/>
        <end position="709"/>
    </location>
</feature>
<dbReference type="InterPro" id="IPR055442">
    <property type="entry name" value="Beta-prop_EML-like_2nd"/>
</dbReference>
<dbReference type="InterPro" id="IPR011047">
    <property type="entry name" value="Quinoprotein_ADH-like_sf"/>
</dbReference>
<gene>
    <name evidence="13" type="ORF">EmuJ_000139600</name>
</gene>
<evidence type="ECO:0000256" key="3">
    <source>
        <dbReference type="ARBA" id="ARBA00022490"/>
    </source>
</evidence>
<feature type="transmembrane region" description="Helical" evidence="10">
    <location>
        <begin position="218"/>
        <end position="239"/>
    </location>
</feature>
<dbReference type="InterPro" id="IPR049813">
    <property type="entry name" value="Elp-1-like_TD"/>
</dbReference>
<evidence type="ECO:0000313" key="14">
    <source>
        <dbReference type="Proteomes" id="UP000017246"/>
    </source>
</evidence>
<dbReference type="CDD" id="cd21931">
    <property type="entry name" value="TD_EMAP-like"/>
    <property type="match status" value="1"/>
</dbReference>
<keyword evidence="5" id="KW-0493">Microtubule</keyword>
<feature type="repeat" description="WD" evidence="8">
    <location>
        <begin position="524"/>
        <end position="558"/>
    </location>
</feature>
<dbReference type="Pfam" id="PF23414">
    <property type="entry name" value="Beta-prop_EML_2"/>
    <property type="match status" value="1"/>
</dbReference>
<feature type="compositionally biased region" description="Polar residues" evidence="9">
    <location>
        <begin position="136"/>
        <end position="156"/>
    </location>
</feature>
<evidence type="ECO:0000256" key="6">
    <source>
        <dbReference type="ARBA" id="ARBA00022737"/>
    </source>
</evidence>
<dbReference type="Gene3D" id="2.130.10.10">
    <property type="entry name" value="YVTN repeat-like/Quinoprotein amine dehydrogenase"/>
    <property type="match status" value="2"/>
</dbReference>
<dbReference type="InterPro" id="IPR055439">
    <property type="entry name" value="Beta-prop_EML_1st"/>
</dbReference>
<evidence type="ECO:0000256" key="7">
    <source>
        <dbReference type="ARBA" id="ARBA00023212"/>
    </source>
</evidence>
<dbReference type="STRING" id="6211.A0A087VZK8"/>
<reference evidence="13" key="2">
    <citation type="submission" date="2015-11" db="EMBL/GenBank/DDBJ databases">
        <authorList>
            <person name="Zhang Y."/>
            <person name="Guo Z."/>
        </authorList>
    </citation>
    <scope>NUCLEOTIDE SEQUENCE</scope>
</reference>
<feature type="region of interest" description="Disordered" evidence="9">
    <location>
        <begin position="57"/>
        <end position="156"/>
    </location>
</feature>
<evidence type="ECO:0000259" key="11">
    <source>
        <dbReference type="Pfam" id="PF23409"/>
    </source>
</evidence>
<dbReference type="AlphaFoldDB" id="A0A087VZK8"/>
<keyword evidence="6" id="KW-0677">Repeat</keyword>
<name>A0A087VZK8_ECHMU</name>
<accession>A0A087VZK8</accession>
<keyword evidence="7" id="KW-0206">Cytoskeleton</keyword>
<keyword evidence="10" id="KW-0812">Transmembrane</keyword>
<dbReference type="GO" id="GO:0072686">
    <property type="term" value="C:mitotic spindle"/>
    <property type="evidence" value="ECO:0007669"/>
    <property type="project" value="TreeGrafter"/>
</dbReference>
<dbReference type="eggNOG" id="KOG2106">
    <property type="taxonomic scope" value="Eukaryota"/>
</dbReference>
<evidence type="ECO:0000256" key="8">
    <source>
        <dbReference type="PROSITE-ProRule" id="PRU00221"/>
    </source>
</evidence>
<dbReference type="PANTHER" id="PTHR13720:SF50">
    <property type="entry name" value="ECHINODERM MICROTUBULE-ASSOCIATED PROTEIN-LIKE 2"/>
    <property type="match status" value="1"/>
</dbReference>
<dbReference type="EMBL" id="LN902844">
    <property type="protein sequence ID" value="CDI97608.2"/>
    <property type="molecule type" value="Genomic_DNA"/>
</dbReference>
<comment type="similarity">
    <text evidence="2">Belongs to the WD repeat EMAP family.</text>
</comment>
<evidence type="ECO:0000256" key="2">
    <source>
        <dbReference type="ARBA" id="ARBA00006489"/>
    </source>
</evidence>
<feature type="repeat" description="WD" evidence="8">
    <location>
        <begin position="563"/>
        <end position="604"/>
    </location>
</feature>
<keyword evidence="3" id="KW-0963">Cytoplasm</keyword>
<dbReference type="InterPro" id="IPR015943">
    <property type="entry name" value="WD40/YVTN_repeat-like_dom_sf"/>
</dbReference>
<evidence type="ECO:0000256" key="5">
    <source>
        <dbReference type="ARBA" id="ARBA00022701"/>
    </source>
</evidence>
<keyword evidence="14" id="KW-1185">Reference proteome</keyword>
<dbReference type="InterPro" id="IPR005108">
    <property type="entry name" value="HELP"/>
</dbReference>
<evidence type="ECO:0000256" key="9">
    <source>
        <dbReference type="SAM" id="MobiDB-lite"/>
    </source>
</evidence>
<dbReference type="GO" id="GO:0005874">
    <property type="term" value="C:microtubule"/>
    <property type="evidence" value="ECO:0007669"/>
    <property type="project" value="UniProtKB-KW"/>
</dbReference>
<feature type="compositionally biased region" description="Low complexity" evidence="9">
    <location>
        <begin position="120"/>
        <end position="134"/>
    </location>
</feature>
<dbReference type="GO" id="GO:0008017">
    <property type="term" value="F:microtubule binding"/>
    <property type="evidence" value="ECO:0007669"/>
    <property type="project" value="TreeGrafter"/>
</dbReference>
<evidence type="ECO:0000313" key="13">
    <source>
        <dbReference type="EMBL" id="CDI97608.2"/>
    </source>
</evidence>
<feature type="repeat" description="WD" evidence="8">
    <location>
        <begin position="675"/>
        <end position="711"/>
    </location>
</feature>
<keyword evidence="10" id="KW-1133">Transmembrane helix</keyword>
<dbReference type="GO" id="GO:0000226">
    <property type="term" value="P:microtubule cytoskeleton organization"/>
    <property type="evidence" value="ECO:0007669"/>
    <property type="project" value="TreeGrafter"/>
</dbReference>
<dbReference type="SUPFAM" id="SSF50978">
    <property type="entry name" value="WD40 repeat-like"/>
    <property type="match status" value="1"/>
</dbReference>
<feature type="domain" description="EML-like first beta-propeller" evidence="11">
    <location>
        <begin position="243"/>
        <end position="354"/>
    </location>
</feature>
<evidence type="ECO:0000256" key="1">
    <source>
        <dbReference type="ARBA" id="ARBA00004245"/>
    </source>
</evidence>
<evidence type="ECO:0000256" key="4">
    <source>
        <dbReference type="ARBA" id="ARBA00022574"/>
    </source>
</evidence>